<dbReference type="EMBL" id="BNBT01000039">
    <property type="protein sequence ID" value="GHE59775.1"/>
    <property type="molecule type" value="Genomic_DNA"/>
</dbReference>
<dbReference type="InterPro" id="IPR038740">
    <property type="entry name" value="BioF2-like_GNAT_dom"/>
</dbReference>
<proteinExistence type="predicted"/>
<sequence>MLFVPRSPRSAPPAPRPAADVVPALPARLRYTWNNSPNPALRAARRVVDDAPPRVRAVVSRERHGRLDIAYVGLPAGRANILQLLEQQRGALGMTTGRREHALVAWDDLARGALPPADLVVVGAEAGRLARLPSDRSVTAPFRVHLTVDVPARLDDLEQRISKRERWQFRRDRARHDWAWTQDATPRALEFFYRRMHLPTMATRHGDRSRTEPWPVARHAILPRGTLFFLTDAGRRVAGVLCHWSADRTTLTTRLLGVLDGDERHYRDGAFKAVYHHLLRWAREQGVPRVDFYGTEAFVSKGIFQWKRRLGPRVELPPNHFSTKRIRLYARRDTPALRDFLVANPLLAHQRDGSLAPVYFTDEERPPRLDLSARCPGLPGPRTVPLSALFDGPPTPVSVTS</sequence>
<organism evidence="2 3">
    <name type="scientific">Streptomyces longispororuber</name>
    <dbReference type="NCBI Taxonomy" id="68230"/>
    <lineage>
        <taxon>Bacteria</taxon>
        <taxon>Bacillati</taxon>
        <taxon>Actinomycetota</taxon>
        <taxon>Actinomycetes</taxon>
        <taxon>Kitasatosporales</taxon>
        <taxon>Streptomycetaceae</taxon>
        <taxon>Streptomyces</taxon>
    </lineage>
</organism>
<protein>
    <recommendedName>
        <fullName evidence="1">BioF2-like acetyltransferase domain-containing protein</fullName>
    </recommendedName>
</protein>
<dbReference type="InterPro" id="IPR016181">
    <property type="entry name" value="Acyl_CoA_acyltransferase"/>
</dbReference>
<comment type="caution">
    <text evidence="2">The sequence shown here is derived from an EMBL/GenBank/DDBJ whole genome shotgun (WGS) entry which is preliminary data.</text>
</comment>
<reference evidence="2" key="2">
    <citation type="submission" date="2020-09" db="EMBL/GenBank/DDBJ databases">
        <authorList>
            <person name="Sun Q."/>
            <person name="Ohkuma M."/>
        </authorList>
    </citation>
    <scope>NUCLEOTIDE SEQUENCE</scope>
    <source>
        <strain evidence="2">JCM 4784</strain>
    </source>
</reference>
<dbReference type="Pfam" id="PF13480">
    <property type="entry name" value="Acetyltransf_6"/>
    <property type="match status" value="1"/>
</dbReference>
<reference evidence="2" key="1">
    <citation type="journal article" date="2014" name="Int. J. Syst. Evol. Microbiol.">
        <title>Complete genome sequence of Corynebacterium casei LMG S-19264T (=DSM 44701T), isolated from a smear-ripened cheese.</title>
        <authorList>
            <consortium name="US DOE Joint Genome Institute (JGI-PGF)"/>
            <person name="Walter F."/>
            <person name="Albersmeier A."/>
            <person name="Kalinowski J."/>
            <person name="Ruckert C."/>
        </authorList>
    </citation>
    <scope>NUCLEOTIDE SEQUENCE</scope>
    <source>
        <strain evidence="2">JCM 4784</strain>
    </source>
</reference>
<evidence type="ECO:0000313" key="2">
    <source>
        <dbReference type="EMBL" id="GHE59775.1"/>
    </source>
</evidence>
<keyword evidence="3" id="KW-1185">Reference proteome</keyword>
<evidence type="ECO:0000313" key="3">
    <source>
        <dbReference type="Proteomes" id="UP000608024"/>
    </source>
</evidence>
<dbReference type="SUPFAM" id="SSF55729">
    <property type="entry name" value="Acyl-CoA N-acyltransferases (Nat)"/>
    <property type="match status" value="1"/>
</dbReference>
<dbReference type="Proteomes" id="UP000608024">
    <property type="component" value="Unassembled WGS sequence"/>
</dbReference>
<dbReference type="RefSeq" id="WP_190136532.1">
    <property type="nucleotide sequence ID" value="NZ_BNBT01000039.1"/>
</dbReference>
<name>A0A918ZM14_9ACTN</name>
<dbReference type="Gene3D" id="3.40.630.30">
    <property type="match status" value="1"/>
</dbReference>
<accession>A0A918ZM14</accession>
<feature type="domain" description="BioF2-like acetyltransferase" evidence="1">
    <location>
        <begin position="160"/>
        <end position="307"/>
    </location>
</feature>
<gene>
    <name evidence="2" type="ORF">GCM10018785_31210</name>
</gene>
<evidence type="ECO:0000259" key="1">
    <source>
        <dbReference type="Pfam" id="PF13480"/>
    </source>
</evidence>
<dbReference type="AlphaFoldDB" id="A0A918ZM14"/>